<dbReference type="GO" id="GO:0016787">
    <property type="term" value="F:hydrolase activity"/>
    <property type="evidence" value="ECO:0007669"/>
    <property type="project" value="UniProtKB-KW"/>
</dbReference>
<comment type="similarity">
    <text evidence="1">Belongs to the 'GDXG' lipolytic enzyme family.</text>
</comment>
<comment type="caution">
    <text evidence="5">The sequence shown here is derived from an EMBL/GenBank/DDBJ whole genome shotgun (WGS) entry which is preliminary data.</text>
</comment>
<dbReference type="InterPro" id="IPR029058">
    <property type="entry name" value="AB_hydrolase_fold"/>
</dbReference>
<dbReference type="InterPro" id="IPR033140">
    <property type="entry name" value="Lipase_GDXG_put_SER_AS"/>
</dbReference>
<dbReference type="PANTHER" id="PTHR48081">
    <property type="entry name" value="AB HYDROLASE SUPERFAMILY PROTEIN C4A8.06C"/>
    <property type="match status" value="1"/>
</dbReference>
<dbReference type="Pfam" id="PF07859">
    <property type="entry name" value="Abhydrolase_3"/>
    <property type="match status" value="1"/>
</dbReference>
<dbReference type="PROSITE" id="PS01174">
    <property type="entry name" value="LIPASE_GDXG_SER"/>
    <property type="match status" value="1"/>
</dbReference>
<name>A0ABX4YMG1_9LEPT</name>
<accession>A0ABX4YMG1</accession>
<dbReference type="InterPro" id="IPR050300">
    <property type="entry name" value="GDXG_lipolytic_enzyme"/>
</dbReference>
<proteinExistence type="inferred from homology"/>
<dbReference type="Gene3D" id="3.40.50.1820">
    <property type="entry name" value="alpha/beta hydrolase"/>
    <property type="match status" value="1"/>
</dbReference>
<keyword evidence="2 5" id="KW-0378">Hydrolase</keyword>
<organism evidence="5 6">
    <name type="scientific">Leptospira inadai serovar Lyme</name>
    <dbReference type="NCBI Taxonomy" id="293084"/>
    <lineage>
        <taxon>Bacteria</taxon>
        <taxon>Pseudomonadati</taxon>
        <taxon>Spirochaetota</taxon>
        <taxon>Spirochaetia</taxon>
        <taxon>Leptospirales</taxon>
        <taxon>Leptospiraceae</taxon>
        <taxon>Leptospira</taxon>
    </lineage>
</organism>
<keyword evidence="6" id="KW-1185">Reference proteome</keyword>
<protein>
    <submittedName>
        <fullName evidence="5">Alpha/beta hydrolase</fullName>
    </submittedName>
</protein>
<dbReference type="InterPro" id="IPR013094">
    <property type="entry name" value="AB_hydrolase_3"/>
</dbReference>
<evidence type="ECO:0000256" key="2">
    <source>
        <dbReference type="ARBA" id="ARBA00022801"/>
    </source>
</evidence>
<feature type="domain" description="Alpha/beta hydrolase fold-3" evidence="4">
    <location>
        <begin position="77"/>
        <end position="280"/>
    </location>
</feature>
<dbReference type="SUPFAM" id="SSF53474">
    <property type="entry name" value="alpha/beta-Hydrolases"/>
    <property type="match status" value="1"/>
</dbReference>
<sequence>MELAPEMADYVQKILSLGLKGFSEGTPRQRREGYSAIRSLLGEGPEMSDISDTSILTSNGKLIVRNYIPKNEIRSRILYFHGGGWVVGNLNDFDPFARLLANGTSSSVSLVDYRLAPEFPFPAAIEDATLALEWIATREDREKFPLVVAGDSAGGNLASVIVREARDKKWPKIDLQVLIYPVTDANFETHSYKTFEQGPGLTRKDMEWFWNQYIPDKSKRNDPRASPLQAESLRDLPPTIIFTAGLDPLRDDGELYADRLASEGVPTYFKRFDGYTHGFFTKANILSAPAEGIREISNIIEGMIQGESNQRLSFSGKNYHETGETL</sequence>
<feature type="active site" evidence="3">
    <location>
        <position position="152"/>
    </location>
</feature>
<dbReference type="Proteomes" id="UP000094669">
    <property type="component" value="Unassembled WGS sequence"/>
</dbReference>
<evidence type="ECO:0000256" key="1">
    <source>
        <dbReference type="ARBA" id="ARBA00010515"/>
    </source>
</evidence>
<gene>
    <name evidence="5" type="ORF">BES34_002065</name>
</gene>
<reference evidence="5" key="1">
    <citation type="submission" date="2018-01" db="EMBL/GenBank/DDBJ databases">
        <title>Genomic characterization of Leptospira inadai serogroup Lyme isolated from captured rat in Brazil and comparative analysis with human reference strain.</title>
        <authorList>
            <person name="Moreno L.Z."/>
            <person name="Loureiro A.P."/>
            <person name="Miraglia F."/>
            <person name="Kremer F.S."/>
            <person name="Eslabao M.R."/>
            <person name="Dellagostin O.A."/>
            <person name="Lilenbaum W."/>
            <person name="Moreno A.M."/>
        </authorList>
    </citation>
    <scope>NUCLEOTIDE SEQUENCE [LARGE SCALE GENOMIC DNA]</scope>
    <source>
        <strain evidence="5">M34/99</strain>
    </source>
</reference>
<dbReference type="PANTHER" id="PTHR48081:SF8">
    <property type="entry name" value="ALPHA_BETA HYDROLASE FOLD-3 DOMAIN-CONTAINING PROTEIN-RELATED"/>
    <property type="match status" value="1"/>
</dbReference>
<evidence type="ECO:0000313" key="5">
    <source>
        <dbReference type="EMBL" id="PNV76411.1"/>
    </source>
</evidence>
<evidence type="ECO:0000256" key="3">
    <source>
        <dbReference type="PROSITE-ProRule" id="PRU10038"/>
    </source>
</evidence>
<dbReference type="RefSeq" id="WP_010418107.1">
    <property type="nucleotide sequence ID" value="NZ_MCRM02000002.1"/>
</dbReference>
<evidence type="ECO:0000313" key="6">
    <source>
        <dbReference type="Proteomes" id="UP000094669"/>
    </source>
</evidence>
<dbReference type="EMBL" id="MCRM02000002">
    <property type="protein sequence ID" value="PNV76411.1"/>
    <property type="molecule type" value="Genomic_DNA"/>
</dbReference>
<evidence type="ECO:0000259" key="4">
    <source>
        <dbReference type="Pfam" id="PF07859"/>
    </source>
</evidence>